<reference evidence="1" key="1">
    <citation type="journal article" date="2014" name="Int. J. Syst. Evol. Microbiol.">
        <title>Complete genome sequence of Corynebacterium casei LMG S-19264T (=DSM 44701T), isolated from a smear-ripened cheese.</title>
        <authorList>
            <consortium name="US DOE Joint Genome Institute (JGI-PGF)"/>
            <person name="Walter F."/>
            <person name="Albersmeier A."/>
            <person name="Kalinowski J."/>
            <person name="Ruckert C."/>
        </authorList>
    </citation>
    <scope>NUCLEOTIDE SEQUENCE</scope>
    <source>
        <strain evidence="1">JCM 3035</strain>
    </source>
</reference>
<proteinExistence type="predicted"/>
<comment type="caution">
    <text evidence="1">The sequence shown here is derived from an EMBL/GenBank/DDBJ whole genome shotgun (WGS) entry which is preliminary data.</text>
</comment>
<name>A0A917R956_9ACTN</name>
<accession>A0A917R956</accession>
<organism evidence="1 2">
    <name type="scientific">Streptomyces flaveus</name>
    <dbReference type="NCBI Taxonomy" id="66370"/>
    <lineage>
        <taxon>Bacteria</taxon>
        <taxon>Bacillati</taxon>
        <taxon>Actinomycetota</taxon>
        <taxon>Actinomycetes</taxon>
        <taxon>Kitasatosporales</taxon>
        <taxon>Streptomycetaceae</taxon>
        <taxon>Streptomyces</taxon>
        <taxon>Streptomyces aurantiacus group</taxon>
    </lineage>
</organism>
<sequence>MRVIPLRGAGVSGRELSATGFAEDVAIAAEGEDTCTVVPVRDDDGAFAPG</sequence>
<dbReference type="AlphaFoldDB" id="A0A917R956"/>
<reference evidence="1" key="2">
    <citation type="submission" date="2020-09" db="EMBL/GenBank/DDBJ databases">
        <authorList>
            <person name="Sun Q."/>
            <person name="Ohkuma M."/>
        </authorList>
    </citation>
    <scope>NUCLEOTIDE SEQUENCE</scope>
    <source>
        <strain evidence="1">JCM 3035</strain>
    </source>
</reference>
<protein>
    <submittedName>
        <fullName evidence="1">Uncharacterized protein</fullName>
    </submittedName>
</protein>
<evidence type="ECO:0000313" key="2">
    <source>
        <dbReference type="Proteomes" id="UP000637788"/>
    </source>
</evidence>
<keyword evidence="2" id="KW-1185">Reference proteome</keyword>
<gene>
    <name evidence="1" type="ORF">GCM10010094_65590</name>
</gene>
<dbReference type="EMBL" id="BMPQ01000022">
    <property type="protein sequence ID" value="GGK95548.1"/>
    <property type="molecule type" value="Genomic_DNA"/>
</dbReference>
<evidence type="ECO:0000313" key="1">
    <source>
        <dbReference type="EMBL" id="GGK95548.1"/>
    </source>
</evidence>
<dbReference type="Proteomes" id="UP000637788">
    <property type="component" value="Unassembled WGS sequence"/>
</dbReference>
<dbReference type="RefSeq" id="WP_189325522.1">
    <property type="nucleotide sequence ID" value="NZ_BMPQ01000022.1"/>
</dbReference>